<feature type="chain" id="PRO_5005573435" evidence="1">
    <location>
        <begin position="19"/>
        <end position="128"/>
    </location>
</feature>
<gene>
    <name evidence="2" type="ORF">OBRU01_08652</name>
</gene>
<reference evidence="2 3" key="1">
    <citation type="journal article" date="2015" name="Genome Biol. Evol.">
        <title>The genome of winter moth (Operophtera brumata) provides a genomic perspective on sexual dimorphism and phenology.</title>
        <authorList>
            <person name="Derks M.F."/>
            <person name="Smit S."/>
            <person name="Salis L."/>
            <person name="Schijlen E."/>
            <person name="Bossers A."/>
            <person name="Mateman C."/>
            <person name="Pijl A.S."/>
            <person name="de Ridder D."/>
            <person name="Groenen M.A."/>
            <person name="Visser M.E."/>
            <person name="Megens H.J."/>
        </authorList>
    </citation>
    <scope>NUCLEOTIDE SEQUENCE [LARGE SCALE GENOMIC DNA]</scope>
    <source>
        <strain evidence="2">WM2013NL</strain>
        <tissue evidence="2">Head and thorax</tissue>
    </source>
</reference>
<dbReference type="EMBL" id="JTDY01001111">
    <property type="protein sequence ID" value="KOB74845.1"/>
    <property type="molecule type" value="Genomic_DNA"/>
</dbReference>
<keyword evidence="1" id="KW-0732">Signal</keyword>
<comment type="caution">
    <text evidence="2">The sequence shown here is derived from an EMBL/GenBank/DDBJ whole genome shotgun (WGS) entry which is preliminary data.</text>
</comment>
<protein>
    <submittedName>
        <fullName evidence="2">Cuticular protein CPR2</fullName>
    </submittedName>
</protein>
<evidence type="ECO:0000313" key="2">
    <source>
        <dbReference type="EMBL" id="KOB74845.1"/>
    </source>
</evidence>
<feature type="signal peptide" evidence="1">
    <location>
        <begin position="1"/>
        <end position="18"/>
    </location>
</feature>
<sequence length="128" mass="13982">MTKKFFVVFSVALACVAADVSHLDSQAPILRSQYDITPEGDFKYAYETANGISAQAQGVVKNPNNGNAIPSPPPTPDYVLKSLAYIAAHPPPDRPQASGYKPQYASPFQEFNEFRIFSQGVNLGMRDN</sequence>
<dbReference type="PROSITE" id="PS51257">
    <property type="entry name" value="PROKAR_LIPOPROTEIN"/>
    <property type="match status" value="1"/>
</dbReference>
<keyword evidence="3" id="KW-1185">Reference proteome</keyword>
<organism evidence="2 3">
    <name type="scientific">Operophtera brumata</name>
    <name type="common">Winter moth</name>
    <name type="synonym">Phalaena brumata</name>
    <dbReference type="NCBI Taxonomy" id="104452"/>
    <lineage>
        <taxon>Eukaryota</taxon>
        <taxon>Metazoa</taxon>
        <taxon>Ecdysozoa</taxon>
        <taxon>Arthropoda</taxon>
        <taxon>Hexapoda</taxon>
        <taxon>Insecta</taxon>
        <taxon>Pterygota</taxon>
        <taxon>Neoptera</taxon>
        <taxon>Endopterygota</taxon>
        <taxon>Lepidoptera</taxon>
        <taxon>Glossata</taxon>
        <taxon>Ditrysia</taxon>
        <taxon>Geometroidea</taxon>
        <taxon>Geometridae</taxon>
        <taxon>Larentiinae</taxon>
        <taxon>Operophtera</taxon>
    </lineage>
</organism>
<accession>A0A0L7LHG0</accession>
<proteinExistence type="predicted"/>
<dbReference type="AlphaFoldDB" id="A0A0L7LHG0"/>
<evidence type="ECO:0000313" key="3">
    <source>
        <dbReference type="Proteomes" id="UP000037510"/>
    </source>
</evidence>
<name>A0A0L7LHG0_OPEBR</name>
<evidence type="ECO:0000256" key="1">
    <source>
        <dbReference type="SAM" id="SignalP"/>
    </source>
</evidence>
<dbReference type="Proteomes" id="UP000037510">
    <property type="component" value="Unassembled WGS sequence"/>
</dbReference>